<feature type="region of interest" description="Disordered" evidence="9">
    <location>
        <begin position="1"/>
        <end position="67"/>
    </location>
</feature>
<evidence type="ECO:0000256" key="8">
    <source>
        <dbReference type="ARBA" id="ARBA00023321"/>
    </source>
</evidence>
<feature type="compositionally biased region" description="Low complexity" evidence="9">
    <location>
        <begin position="573"/>
        <end position="582"/>
    </location>
</feature>
<gene>
    <name evidence="11" type="ORF">FZEAL_8812</name>
</gene>
<comment type="subcellular location">
    <subcellularLocation>
        <location evidence="1">Nucleus</location>
    </subcellularLocation>
</comment>
<keyword evidence="3" id="KW-0749">Sporulation</keyword>
<dbReference type="AlphaFoldDB" id="A0A8H4UDJ5"/>
<reference evidence="11" key="2">
    <citation type="submission" date="2020-05" db="EMBL/GenBank/DDBJ databases">
        <authorList>
            <person name="Kim H.-S."/>
            <person name="Proctor R.H."/>
            <person name="Brown D.W."/>
        </authorList>
    </citation>
    <scope>NUCLEOTIDE SEQUENCE</scope>
    <source>
        <strain evidence="11">NRRL 22465</strain>
    </source>
</reference>
<evidence type="ECO:0000256" key="9">
    <source>
        <dbReference type="SAM" id="MobiDB-lite"/>
    </source>
</evidence>
<dbReference type="PANTHER" id="PTHR47792">
    <property type="entry name" value="PROTEIN SOK2-RELATED"/>
    <property type="match status" value="1"/>
</dbReference>
<dbReference type="GO" id="GO:0005634">
    <property type="term" value="C:nucleus"/>
    <property type="evidence" value="ECO:0007669"/>
    <property type="project" value="UniProtKB-SubCell"/>
</dbReference>
<dbReference type="InterPro" id="IPR036887">
    <property type="entry name" value="HTH_APSES_sf"/>
</dbReference>
<dbReference type="Gene3D" id="3.10.260.10">
    <property type="entry name" value="Transcription regulator HTH, APSES-type DNA-binding domain"/>
    <property type="match status" value="1"/>
</dbReference>
<accession>A0A8H4UDJ5</accession>
<feature type="region of interest" description="Disordered" evidence="9">
    <location>
        <begin position="369"/>
        <end position="598"/>
    </location>
</feature>
<keyword evidence="7" id="KW-0539">Nucleus</keyword>
<dbReference type="Pfam" id="PF04383">
    <property type="entry name" value="KilA-N"/>
    <property type="match status" value="1"/>
</dbReference>
<feature type="region of interest" description="Disordered" evidence="9">
    <location>
        <begin position="646"/>
        <end position="709"/>
    </location>
</feature>
<dbReference type="GO" id="GO:0030435">
    <property type="term" value="P:sporulation resulting in formation of a cellular spore"/>
    <property type="evidence" value="ECO:0007669"/>
    <property type="project" value="UniProtKB-KW"/>
</dbReference>
<dbReference type="SUPFAM" id="SSF54616">
    <property type="entry name" value="DNA-binding domain of Mlu1-box binding protein MBP1"/>
    <property type="match status" value="1"/>
</dbReference>
<dbReference type="GO" id="GO:0048315">
    <property type="term" value="P:conidium formation"/>
    <property type="evidence" value="ECO:0007669"/>
    <property type="project" value="UniProtKB-KW"/>
</dbReference>
<evidence type="ECO:0000256" key="6">
    <source>
        <dbReference type="ARBA" id="ARBA00023163"/>
    </source>
</evidence>
<proteinExistence type="inferred from homology"/>
<dbReference type="GO" id="GO:0043565">
    <property type="term" value="F:sequence-specific DNA binding"/>
    <property type="evidence" value="ECO:0007669"/>
    <property type="project" value="TreeGrafter"/>
</dbReference>
<comment type="similarity">
    <text evidence="2">Belongs to the EFG1/PHD1/stuA family.</text>
</comment>
<keyword evidence="8" id="KW-0183">Conidiation</keyword>
<feature type="compositionally biased region" description="Basic and acidic residues" evidence="9">
    <location>
        <begin position="514"/>
        <end position="529"/>
    </location>
</feature>
<evidence type="ECO:0000256" key="3">
    <source>
        <dbReference type="ARBA" id="ARBA00022969"/>
    </source>
</evidence>
<feature type="region of interest" description="Disordered" evidence="9">
    <location>
        <begin position="89"/>
        <end position="110"/>
    </location>
</feature>
<evidence type="ECO:0000256" key="1">
    <source>
        <dbReference type="ARBA" id="ARBA00004123"/>
    </source>
</evidence>
<dbReference type="InterPro" id="IPR029790">
    <property type="entry name" value="EFG1/Phd1/StuA"/>
</dbReference>
<dbReference type="FunFam" id="3.10.260.10:FF:000003">
    <property type="entry name" value="Ascospore maturation 1 protein"/>
    <property type="match status" value="1"/>
</dbReference>
<feature type="compositionally biased region" description="Low complexity" evidence="9">
    <location>
        <begin position="22"/>
        <end position="45"/>
    </location>
</feature>
<keyword evidence="4" id="KW-0805">Transcription regulation</keyword>
<feature type="compositionally biased region" description="Polar residues" evidence="9">
    <location>
        <begin position="503"/>
        <end position="512"/>
    </location>
</feature>
<dbReference type="GO" id="GO:0045944">
    <property type="term" value="P:positive regulation of transcription by RNA polymerase II"/>
    <property type="evidence" value="ECO:0007669"/>
    <property type="project" value="TreeGrafter"/>
</dbReference>
<dbReference type="InterPro" id="IPR018004">
    <property type="entry name" value="KilA/APSES_HTH"/>
</dbReference>
<reference evidence="11" key="1">
    <citation type="journal article" date="2020" name="BMC Genomics">
        <title>Correction to: Identification and distribution of gene clusters required for synthesis of sphingolipid metabolism inhibitors in diverse species of the filamentous fungus Fusarium.</title>
        <authorList>
            <person name="Kim H.S."/>
            <person name="Lohmar J.M."/>
            <person name="Busman M."/>
            <person name="Brown D.W."/>
            <person name="Naumann T.A."/>
            <person name="Divon H.H."/>
            <person name="Lysoe E."/>
            <person name="Uhlig S."/>
            <person name="Proctor R.H."/>
        </authorList>
    </citation>
    <scope>NUCLEOTIDE SEQUENCE</scope>
    <source>
        <strain evidence="11">NRRL 22465</strain>
    </source>
</reference>
<evidence type="ECO:0000256" key="7">
    <source>
        <dbReference type="ARBA" id="ARBA00023242"/>
    </source>
</evidence>
<keyword evidence="6" id="KW-0804">Transcription</keyword>
<dbReference type="Proteomes" id="UP000635477">
    <property type="component" value="Unassembled WGS sequence"/>
</dbReference>
<evidence type="ECO:0000256" key="5">
    <source>
        <dbReference type="ARBA" id="ARBA00023125"/>
    </source>
</evidence>
<sequence>MTSERLPALPLPLPGQVHSGTSSPRVSSIASSIGSHSGSQSSYTSVASSNGPKTPSPHLPLNAITGPSTTIASYDAMNQGPPEMYYQQHMSAGQAPPPQTVTSGGMSHYGQQQPTLLQPGPAQYPGSAPYSHYAYAANGLASPPSAAPSVSNPMGTPQNVLPLPSPAQGTMQGQYQGFDTTGQQPPPGMKPRVTATLWEDEGSLCFQVEARGICVARREDNHMINGTKLLNVAGMTRGRRDGILKSEKIRHVVKIGPMHLKGVWIPYERALDFANKEKITELLYPLFVHNIGALLYHPTNQSRTTQVMAAAERRKLGQDSTNGMRNHPGLPSISQHPMPIHGPGAQPQVPSHNMGRPSLDRAHTFPTPPTSASGVMGSMGTSDSFNWPGQGMNGPQGTNPMTIDTGLNNARSMPTTPATTPPGNSLQSMQNYGSSNQSYDNSRPMYHPHSQQSPYQTSANTPQDRMYGHPHPYQKNDMAPPASRPSISESAGEHQDHKPPNGMLQSDQSTQQHAGEDEAEHEHDPEYTHDSSAYDGSRNSYNYTAPGVGALTNDAHLSSEMAGSPNHHPPSGRATPRTTAPTQPYYHNAGYNTPPRVQQTTSNLYNVMSNDRGAPNGAHGNDVYVPAADMSGMPNGYAPQPPIMNGGAGVLKRGRDDDDDLPRVAPNGPGPMGNLDLKRRKTMMETTVPAPAYDAMSRPASAVGAPRRQ</sequence>
<dbReference type="PROSITE" id="PS51299">
    <property type="entry name" value="HTH_APSES"/>
    <property type="match status" value="1"/>
</dbReference>
<dbReference type="OrthoDB" id="5407653at2759"/>
<feature type="domain" description="HTH APSES-type" evidence="10">
    <location>
        <begin position="192"/>
        <end position="298"/>
    </location>
</feature>
<keyword evidence="12" id="KW-1185">Reference proteome</keyword>
<name>A0A8H4UDJ5_9HYPO</name>
<dbReference type="PANTHER" id="PTHR47792:SF1">
    <property type="entry name" value="PROTEIN SOK2-RELATED"/>
    <property type="match status" value="1"/>
</dbReference>
<evidence type="ECO:0000256" key="4">
    <source>
        <dbReference type="ARBA" id="ARBA00023015"/>
    </source>
</evidence>
<dbReference type="GO" id="GO:0003700">
    <property type="term" value="F:DNA-binding transcription factor activity"/>
    <property type="evidence" value="ECO:0007669"/>
    <property type="project" value="TreeGrafter"/>
</dbReference>
<dbReference type="InterPro" id="IPR003163">
    <property type="entry name" value="Tscrpt_reg_HTH_APSES-type"/>
</dbReference>
<evidence type="ECO:0000259" key="10">
    <source>
        <dbReference type="PROSITE" id="PS51299"/>
    </source>
</evidence>
<dbReference type="SMART" id="SM01252">
    <property type="entry name" value="KilA-N"/>
    <property type="match status" value="1"/>
</dbReference>
<evidence type="ECO:0000313" key="12">
    <source>
        <dbReference type="Proteomes" id="UP000635477"/>
    </source>
</evidence>
<keyword evidence="5" id="KW-0238">DNA-binding</keyword>
<feature type="compositionally biased region" description="Polar residues" evidence="9">
    <location>
        <begin position="379"/>
        <end position="441"/>
    </location>
</feature>
<comment type="caution">
    <text evidence="11">The sequence shown here is derived from an EMBL/GenBank/DDBJ whole genome shotgun (WGS) entry which is preliminary data.</text>
</comment>
<dbReference type="EMBL" id="JABEYC010000783">
    <property type="protein sequence ID" value="KAF4974263.1"/>
    <property type="molecule type" value="Genomic_DNA"/>
</dbReference>
<protein>
    <recommendedName>
        <fullName evidence="10">HTH APSES-type domain-containing protein</fullName>
    </recommendedName>
</protein>
<organism evidence="11 12">
    <name type="scientific">Fusarium zealandicum</name>
    <dbReference type="NCBI Taxonomy" id="1053134"/>
    <lineage>
        <taxon>Eukaryota</taxon>
        <taxon>Fungi</taxon>
        <taxon>Dikarya</taxon>
        <taxon>Ascomycota</taxon>
        <taxon>Pezizomycotina</taxon>
        <taxon>Sordariomycetes</taxon>
        <taxon>Hypocreomycetidae</taxon>
        <taxon>Hypocreales</taxon>
        <taxon>Nectriaceae</taxon>
        <taxon>Fusarium</taxon>
        <taxon>Fusarium staphyleae species complex</taxon>
    </lineage>
</organism>
<evidence type="ECO:0000256" key="2">
    <source>
        <dbReference type="ARBA" id="ARBA00007247"/>
    </source>
</evidence>
<feature type="compositionally biased region" description="Polar residues" evidence="9">
    <location>
        <begin position="449"/>
        <end position="463"/>
    </location>
</feature>
<evidence type="ECO:0000313" key="11">
    <source>
        <dbReference type="EMBL" id="KAF4974263.1"/>
    </source>
</evidence>